<dbReference type="InterPro" id="IPR036252">
    <property type="entry name" value="Proteasome_activ_sf"/>
</dbReference>
<feature type="domain" description="Proteasome activator PA28 C-terminal" evidence="4">
    <location>
        <begin position="171"/>
        <end position="237"/>
    </location>
</feature>
<feature type="domain" description="Proteasome activator PA28 C-terminal" evidence="4">
    <location>
        <begin position="59"/>
        <end position="140"/>
    </location>
</feature>
<comment type="similarity">
    <text evidence="1">Belongs to the PA28 family.</text>
</comment>
<dbReference type="GO" id="GO:0005654">
    <property type="term" value="C:nucleoplasm"/>
    <property type="evidence" value="ECO:0007669"/>
    <property type="project" value="TreeGrafter"/>
</dbReference>
<dbReference type="InterPro" id="IPR003186">
    <property type="entry name" value="PA28_C"/>
</dbReference>
<proteinExistence type="inferred from homology"/>
<evidence type="ECO:0000256" key="2">
    <source>
        <dbReference type="ARBA" id="ARBA00022942"/>
    </source>
</evidence>
<dbReference type="EMBL" id="JBGBPQ010000022">
    <property type="protein sequence ID" value="KAL1503317.1"/>
    <property type="molecule type" value="Genomic_DNA"/>
</dbReference>
<feature type="compositionally biased region" description="Low complexity" evidence="3">
    <location>
        <begin position="164"/>
        <end position="178"/>
    </location>
</feature>
<feature type="region of interest" description="Disordered" evidence="3">
    <location>
        <begin position="138"/>
        <end position="181"/>
    </location>
</feature>
<dbReference type="GO" id="GO:0061133">
    <property type="term" value="F:endopeptidase activator activity"/>
    <property type="evidence" value="ECO:0007669"/>
    <property type="project" value="TreeGrafter"/>
</dbReference>
<sequence length="249" mass="27379">MSAIEEAVASGERSIAAFIENANALSQQISASFPPMTLDEVHAKFAAQPIPENAKPGLNPEVSKLWSLVRHHAALAVDEFRNAEQWLAMKAPSVSDGNNFGVDVQNFVGAEMAGMRAKLQAMLEGLSTYHWQRGLGIEKLPGGKSSETESSETTETEDKEAEKTTSTTTRKKNTSSSTKVKKEQPIDDFVEYCVALDVKAYHSAYVHLTDIRNYYVKAGVLFSKNMKRLSDPRGEGEDGGRNRNVMSMF</sequence>
<dbReference type="Proteomes" id="UP001515480">
    <property type="component" value="Unassembled WGS sequence"/>
</dbReference>
<evidence type="ECO:0000256" key="1">
    <source>
        <dbReference type="ARBA" id="ARBA00005883"/>
    </source>
</evidence>
<keyword evidence="6" id="KW-1185">Reference proteome</keyword>
<feature type="compositionally biased region" description="Acidic residues" evidence="3">
    <location>
        <begin position="149"/>
        <end position="159"/>
    </location>
</feature>
<keyword evidence="2" id="KW-0647">Proteasome</keyword>
<comment type="caution">
    <text evidence="5">The sequence shown here is derived from an EMBL/GenBank/DDBJ whole genome shotgun (WGS) entry which is preliminary data.</text>
</comment>
<feature type="region of interest" description="Disordered" evidence="3">
    <location>
        <begin position="230"/>
        <end position="249"/>
    </location>
</feature>
<dbReference type="GO" id="GO:0008537">
    <property type="term" value="C:proteasome activator complex"/>
    <property type="evidence" value="ECO:0007669"/>
    <property type="project" value="InterPro"/>
</dbReference>
<accession>A0AB34IMN9</accession>
<dbReference type="Pfam" id="PF02252">
    <property type="entry name" value="PA28_C"/>
    <property type="match status" value="2"/>
</dbReference>
<dbReference type="Gene3D" id="1.20.120.180">
    <property type="entry name" value="Proteasome activator pa28, C-terminal domain"/>
    <property type="match status" value="1"/>
</dbReference>
<name>A0AB34IMN9_PRYPA</name>
<evidence type="ECO:0000259" key="4">
    <source>
        <dbReference type="Pfam" id="PF02252"/>
    </source>
</evidence>
<dbReference type="SUPFAM" id="SSF47216">
    <property type="entry name" value="Proteasome activator"/>
    <property type="match status" value="1"/>
</dbReference>
<dbReference type="InterPro" id="IPR036997">
    <property type="entry name" value="PA28_C_sf"/>
</dbReference>
<feature type="compositionally biased region" description="Basic and acidic residues" evidence="3">
    <location>
        <begin position="230"/>
        <end position="241"/>
    </location>
</feature>
<dbReference type="PANTHER" id="PTHR10660">
    <property type="entry name" value="PROTEASOME REGULATOR PA28"/>
    <property type="match status" value="1"/>
</dbReference>
<dbReference type="AlphaFoldDB" id="A0AB34IMN9"/>
<dbReference type="PANTHER" id="PTHR10660:SF2">
    <property type="entry name" value="LD45860P"/>
    <property type="match status" value="1"/>
</dbReference>
<evidence type="ECO:0000313" key="5">
    <source>
        <dbReference type="EMBL" id="KAL1503317.1"/>
    </source>
</evidence>
<evidence type="ECO:0000256" key="3">
    <source>
        <dbReference type="SAM" id="MobiDB-lite"/>
    </source>
</evidence>
<dbReference type="InterPro" id="IPR009077">
    <property type="entry name" value="Proteasome_activ_PA28"/>
</dbReference>
<dbReference type="GO" id="GO:0061136">
    <property type="term" value="P:regulation of proteasomal protein catabolic process"/>
    <property type="evidence" value="ECO:0007669"/>
    <property type="project" value="TreeGrafter"/>
</dbReference>
<dbReference type="GO" id="GO:0005737">
    <property type="term" value="C:cytoplasm"/>
    <property type="evidence" value="ECO:0007669"/>
    <property type="project" value="TreeGrafter"/>
</dbReference>
<reference evidence="5 6" key="1">
    <citation type="journal article" date="2024" name="Science">
        <title>Giant polyketide synthase enzymes in the biosynthesis of giant marine polyether toxins.</title>
        <authorList>
            <person name="Fallon T.R."/>
            <person name="Shende V.V."/>
            <person name="Wierzbicki I.H."/>
            <person name="Pendleton A.L."/>
            <person name="Watervoot N.F."/>
            <person name="Auber R.P."/>
            <person name="Gonzalez D.J."/>
            <person name="Wisecaver J.H."/>
            <person name="Moore B.S."/>
        </authorList>
    </citation>
    <scope>NUCLEOTIDE SEQUENCE [LARGE SCALE GENOMIC DNA]</scope>
    <source>
        <strain evidence="5 6">12B1</strain>
    </source>
</reference>
<organism evidence="5 6">
    <name type="scientific">Prymnesium parvum</name>
    <name type="common">Toxic golden alga</name>
    <dbReference type="NCBI Taxonomy" id="97485"/>
    <lineage>
        <taxon>Eukaryota</taxon>
        <taxon>Haptista</taxon>
        <taxon>Haptophyta</taxon>
        <taxon>Prymnesiophyceae</taxon>
        <taxon>Prymnesiales</taxon>
        <taxon>Prymnesiaceae</taxon>
        <taxon>Prymnesium</taxon>
    </lineage>
</organism>
<evidence type="ECO:0000313" key="6">
    <source>
        <dbReference type="Proteomes" id="UP001515480"/>
    </source>
</evidence>
<protein>
    <recommendedName>
        <fullName evidence="4">Proteasome activator PA28 C-terminal domain-containing protein</fullName>
    </recommendedName>
</protein>
<gene>
    <name evidence="5" type="ORF">AB1Y20_011369</name>
</gene>
<dbReference type="GO" id="GO:2000045">
    <property type="term" value="P:regulation of G1/S transition of mitotic cell cycle"/>
    <property type="evidence" value="ECO:0007669"/>
    <property type="project" value="TreeGrafter"/>
</dbReference>